<evidence type="ECO:0000313" key="3">
    <source>
        <dbReference type="Proteomes" id="UP000594638"/>
    </source>
</evidence>
<dbReference type="EMBL" id="CACTIH010000479">
    <property type="protein sequence ID" value="CAA2960991.1"/>
    <property type="molecule type" value="Genomic_DNA"/>
</dbReference>
<proteinExistence type="predicted"/>
<dbReference type="InterPro" id="IPR012940">
    <property type="entry name" value="NABP"/>
</dbReference>
<dbReference type="Pfam" id="PF07990">
    <property type="entry name" value="NABP"/>
    <property type="match status" value="1"/>
</dbReference>
<feature type="non-terminal residue" evidence="2">
    <location>
        <position position="1"/>
    </location>
</feature>
<evidence type="ECO:0000259" key="1">
    <source>
        <dbReference type="Pfam" id="PF07990"/>
    </source>
</evidence>
<dbReference type="Proteomes" id="UP000594638">
    <property type="component" value="Unassembled WGS sequence"/>
</dbReference>
<protein>
    <recommendedName>
        <fullName evidence="1">Nucleic acid binding NABP domain-containing protein</fullName>
    </recommendedName>
</protein>
<comment type="caution">
    <text evidence="2">The sequence shown here is derived from an EMBL/GenBank/DDBJ whole genome shotgun (WGS) entry which is preliminary data.</text>
</comment>
<keyword evidence="3" id="KW-1185">Reference proteome</keyword>
<reference evidence="2 3" key="1">
    <citation type="submission" date="2019-12" db="EMBL/GenBank/DDBJ databases">
        <authorList>
            <person name="Alioto T."/>
            <person name="Alioto T."/>
            <person name="Gomez Garrido J."/>
        </authorList>
    </citation>
    <scope>NUCLEOTIDE SEQUENCE [LARGE SCALE GENOMIC DNA]</scope>
</reference>
<dbReference type="Gramene" id="OE9A067125T1">
    <property type="protein sequence ID" value="OE9A067125C1"/>
    <property type="gene ID" value="OE9A067125"/>
</dbReference>
<evidence type="ECO:0000313" key="2">
    <source>
        <dbReference type="EMBL" id="CAA2960991.1"/>
    </source>
</evidence>
<sequence length="83" mass="8874">APSPRIPPVEGGTVSSLDTTKVNIQKSFDDVSADISRNLVISLSGMSLSANRVVDEGKHPTSLIPHEIDAHQNLFHSQSELLA</sequence>
<gene>
    <name evidence="2" type="ORF">OLEA9_A067125</name>
</gene>
<dbReference type="AlphaFoldDB" id="A0A8S0Q869"/>
<dbReference type="OrthoDB" id="10537796at2759"/>
<organism evidence="2 3">
    <name type="scientific">Olea europaea subsp. europaea</name>
    <dbReference type="NCBI Taxonomy" id="158383"/>
    <lineage>
        <taxon>Eukaryota</taxon>
        <taxon>Viridiplantae</taxon>
        <taxon>Streptophyta</taxon>
        <taxon>Embryophyta</taxon>
        <taxon>Tracheophyta</taxon>
        <taxon>Spermatophyta</taxon>
        <taxon>Magnoliopsida</taxon>
        <taxon>eudicotyledons</taxon>
        <taxon>Gunneridae</taxon>
        <taxon>Pentapetalae</taxon>
        <taxon>asterids</taxon>
        <taxon>lamiids</taxon>
        <taxon>Lamiales</taxon>
        <taxon>Oleaceae</taxon>
        <taxon>Oleeae</taxon>
        <taxon>Olea</taxon>
    </lineage>
</organism>
<accession>A0A8S0Q869</accession>
<feature type="domain" description="Nucleic acid binding NABP" evidence="1">
    <location>
        <begin position="1"/>
        <end position="79"/>
    </location>
</feature>
<name>A0A8S0Q869_OLEEU</name>